<evidence type="ECO:0000256" key="5">
    <source>
        <dbReference type="ARBA" id="ARBA00023004"/>
    </source>
</evidence>
<sequence>MAPDGRAVPLWGAAFAADPDRFYQQTRKQFGPLVPVTLADDVPVTLVTGYGKALEVLRDEFYSADPRVWQKGVPGECPVRPGLEWRPTAARSSGADHDRYRRVVVDVLSGVNLHMVQAQVERVAVGLINLFCDRGQADLRSEYGVPLVYTALGQIAGVPEDANAQLYQAVTEHLTADDAQVAVQGYDLATAVLAEVVRQKKAAPAEDIATWLMQHPAGLTDDEVVHQLAEFYLSGAEPTVSLLVNTLRLFLTDDRFTGDVLGGALGAREAVEETLFLDPPVANGCVRYPTAPRLDGVWLPAHQPVVIGIRAANADPAIQAAERHGNRAHLAWGAGAHQCPSSVLALLIATTGLEQLLDALPVMKLAIPAEQLSWFPTPFLRALSALPATFLPAPPLHLS</sequence>
<dbReference type="PANTHER" id="PTHR46696">
    <property type="entry name" value="P450, PUTATIVE (EUROFUNG)-RELATED"/>
    <property type="match status" value="1"/>
</dbReference>
<dbReference type="Gene3D" id="1.10.630.10">
    <property type="entry name" value="Cytochrome P450"/>
    <property type="match status" value="1"/>
</dbReference>
<organism evidence="7 8">
    <name type="scientific">Nocardia cyriacigeorgica</name>
    <dbReference type="NCBI Taxonomy" id="135487"/>
    <lineage>
        <taxon>Bacteria</taxon>
        <taxon>Bacillati</taxon>
        <taxon>Actinomycetota</taxon>
        <taxon>Actinomycetes</taxon>
        <taxon>Mycobacteriales</taxon>
        <taxon>Nocardiaceae</taxon>
        <taxon>Nocardia</taxon>
    </lineage>
</organism>
<dbReference type="GO" id="GO:0004497">
    <property type="term" value="F:monooxygenase activity"/>
    <property type="evidence" value="ECO:0007669"/>
    <property type="project" value="UniProtKB-KW"/>
</dbReference>
<evidence type="ECO:0000256" key="1">
    <source>
        <dbReference type="ARBA" id="ARBA00010617"/>
    </source>
</evidence>
<dbReference type="PANTHER" id="PTHR46696:SF1">
    <property type="entry name" value="CYTOCHROME P450 YJIB-RELATED"/>
    <property type="match status" value="1"/>
</dbReference>
<evidence type="ECO:0000313" key="8">
    <source>
        <dbReference type="Proteomes" id="UP000306378"/>
    </source>
</evidence>
<evidence type="ECO:0000256" key="3">
    <source>
        <dbReference type="ARBA" id="ARBA00022723"/>
    </source>
</evidence>
<dbReference type="GO" id="GO:0005506">
    <property type="term" value="F:iron ion binding"/>
    <property type="evidence" value="ECO:0007669"/>
    <property type="project" value="InterPro"/>
</dbReference>
<dbReference type="RefSeq" id="WP_040789283.1">
    <property type="nucleotide sequence ID" value="NZ_JADLPF010000003.1"/>
</dbReference>
<evidence type="ECO:0000313" key="7">
    <source>
        <dbReference type="EMBL" id="TLF77685.1"/>
    </source>
</evidence>
<protein>
    <submittedName>
        <fullName evidence="7">Cytochrome P450</fullName>
    </submittedName>
</protein>
<evidence type="ECO:0000256" key="4">
    <source>
        <dbReference type="ARBA" id="ARBA00023002"/>
    </source>
</evidence>
<proteinExistence type="inferred from homology"/>
<accession>A0A5R8NPX8</accession>
<dbReference type="PRINTS" id="PR00359">
    <property type="entry name" value="BP450"/>
</dbReference>
<keyword evidence="5" id="KW-0408">Iron</keyword>
<keyword evidence="4" id="KW-0560">Oxidoreductase</keyword>
<dbReference type="Proteomes" id="UP000306378">
    <property type="component" value="Unassembled WGS sequence"/>
</dbReference>
<dbReference type="EMBL" id="VBUT01000005">
    <property type="protein sequence ID" value="TLF77685.1"/>
    <property type="molecule type" value="Genomic_DNA"/>
</dbReference>
<dbReference type="SUPFAM" id="SSF48264">
    <property type="entry name" value="Cytochrome P450"/>
    <property type="match status" value="1"/>
</dbReference>
<dbReference type="InterPro" id="IPR036396">
    <property type="entry name" value="Cyt_P450_sf"/>
</dbReference>
<dbReference type="InterPro" id="IPR002397">
    <property type="entry name" value="Cyt_P450_B"/>
</dbReference>
<reference evidence="7 8" key="1">
    <citation type="submission" date="2019-05" db="EMBL/GenBank/DDBJ databases">
        <title>Genomes sequences of two Nocardia cyriacigeorgica environmental isolates, type strains Nocardia asteroides ATCC 19247 and Nocardia cyriacigeorgica DSM 44484.</title>
        <authorList>
            <person name="Vautrin F."/>
            <person name="Bergeron E."/>
            <person name="Dubost A."/>
            <person name="Abrouk D."/>
            <person name="Rodriguez Nava V."/>
            <person name="Pujic P."/>
        </authorList>
    </citation>
    <scope>NUCLEOTIDE SEQUENCE [LARGE SCALE GENOMIC DNA]</scope>
    <source>
        <strain evidence="7 8">EML 446</strain>
    </source>
</reference>
<comment type="caution">
    <text evidence="7">The sequence shown here is derived from an EMBL/GenBank/DDBJ whole genome shotgun (WGS) entry which is preliminary data.</text>
</comment>
<dbReference type="GO" id="GO:0016705">
    <property type="term" value="F:oxidoreductase activity, acting on paired donors, with incorporation or reduction of molecular oxygen"/>
    <property type="evidence" value="ECO:0007669"/>
    <property type="project" value="InterPro"/>
</dbReference>
<name>A0A5R8NPX8_9NOCA</name>
<dbReference type="AlphaFoldDB" id="A0A5R8NPX8"/>
<keyword evidence="2" id="KW-0349">Heme</keyword>
<evidence type="ECO:0000256" key="2">
    <source>
        <dbReference type="ARBA" id="ARBA00022617"/>
    </source>
</evidence>
<comment type="similarity">
    <text evidence="1">Belongs to the cytochrome P450 family.</text>
</comment>
<keyword evidence="6" id="KW-0503">Monooxygenase</keyword>
<keyword evidence="3" id="KW-0479">Metal-binding</keyword>
<gene>
    <name evidence="7" type="ORF">FEK34_15395</name>
</gene>
<dbReference type="GO" id="GO:0020037">
    <property type="term" value="F:heme binding"/>
    <property type="evidence" value="ECO:0007669"/>
    <property type="project" value="InterPro"/>
</dbReference>
<evidence type="ECO:0000256" key="6">
    <source>
        <dbReference type="ARBA" id="ARBA00023033"/>
    </source>
</evidence>